<sequence>MASTGKDGSDKNNKYDRQLRLWGDHGQAALESARVCLVNATATGTEILKNLILPGIGSFTIVDGHKVQGEDVGNNFFLTKDSLGESRAKVATELLGELNPDATGDFVEDHPEKLLQSNPSFFNTFTLVIATNLCERTLLQLSKQLWTNNVPLLVCRCYGFIGYMRLAVREHTVIESHPDNTHEDLRLDRQFDGLVSYCDSLDLDSMNKKDHSHTPWLVILYKYLQVWKQQHNGEAPKNYKEKTQFKELIKQGIRKNEEGVPEVEENFDEAVKSVNTSLVATNIPSNVKSLFEDPCCKQLNSDSKPFWILVRAIQQFVEGEGKGALPVRGTIPDMTADSERYIQLQQVYRNQAAEDVAIVTNKVHDLVQSLGRVRSKNAAFLRVVRCRSLEEEYNSATAQSQEIESHIADEDSDDEVVFYVLLRAVDKFYEEFNRFPGWYNDQVEPDIPRLKEFRFL</sequence>
<organism evidence="6 7">
    <name type="scientific">Mizuhopecten yessoensis</name>
    <name type="common">Japanese scallop</name>
    <name type="synonym">Patinopecten yessoensis</name>
    <dbReference type="NCBI Taxonomy" id="6573"/>
    <lineage>
        <taxon>Eukaryota</taxon>
        <taxon>Metazoa</taxon>
        <taxon>Spiralia</taxon>
        <taxon>Lophotrochozoa</taxon>
        <taxon>Mollusca</taxon>
        <taxon>Bivalvia</taxon>
        <taxon>Autobranchia</taxon>
        <taxon>Pteriomorphia</taxon>
        <taxon>Pectinida</taxon>
        <taxon>Pectinoidea</taxon>
        <taxon>Pectinidae</taxon>
        <taxon>Mizuhopecten</taxon>
    </lineage>
</organism>
<evidence type="ECO:0000313" key="6">
    <source>
        <dbReference type="EMBL" id="OWF50855.1"/>
    </source>
</evidence>
<dbReference type="Pfam" id="PF00899">
    <property type="entry name" value="ThiF"/>
    <property type="match status" value="1"/>
</dbReference>
<dbReference type="PIRSF" id="PIRSF039099">
    <property type="entry name" value="APP-BP1"/>
    <property type="match status" value="1"/>
</dbReference>
<dbReference type="SUPFAM" id="SSF69572">
    <property type="entry name" value="Activating enzymes of the ubiquitin-like proteins"/>
    <property type="match status" value="1"/>
</dbReference>
<evidence type="ECO:0000256" key="1">
    <source>
        <dbReference type="ARBA" id="ARBA00005032"/>
    </source>
</evidence>
<dbReference type="UniPathway" id="UPA00885"/>
<dbReference type="GO" id="GO:0045116">
    <property type="term" value="P:protein neddylation"/>
    <property type="evidence" value="ECO:0007669"/>
    <property type="project" value="UniProtKB-UniPathway"/>
</dbReference>
<dbReference type="OrthoDB" id="1708823at2759"/>
<evidence type="ECO:0000259" key="5">
    <source>
        <dbReference type="Pfam" id="PF00899"/>
    </source>
</evidence>
<dbReference type="InterPro" id="IPR000594">
    <property type="entry name" value="ThiF_NAD_FAD-bd"/>
</dbReference>
<dbReference type="AlphaFoldDB" id="A0A210QQ53"/>
<dbReference type="PANTHER" id="PTHR10953:SF29">
    <property type="entry name" value="NEDD8-ACTIVATING ENZYME E1 REGULATORY SUBUNIT"/>
    <property type="match status" value="1"/>
</dbReference>
<dbReference type="InterPro" id="IPR045886">
    <property type="entry name" value="ThiF/MoeB/HesA"/>
</dbReference>
<keyword evidence="7" id="KW-1185">Reference proteome</keyword>
<reference evidence="6 7" key="1">
    <citation type="journal article" date="2017" name="Nat. Ecol. Evol.">
        <title>Scallop genome provides insights into evolution of bilaterian karyotype and development.</title>
        <authorList>
            <person name="Wang S."/>
            <person name="Zhang J."/>
            <person name="Jiao W."/>
            <person name="Li J."/>
            <person name="Xun X."/>
            <person name="Sun Y."/>
            <person name="Guo X."/>
            <person name="Huan P."/>
            <person name="Dong B."/>
            <person name="Zhang L."/>
            <person name="Hu X."/>
            <person name="Sun X."/>
            <person name="Wang J."/>
            <person name="Zhao C."/>
            <person name="Wang Y."/>
            <person name="Wang D."/>
            <person name="Huang X."/>
            <person name="Wang R."/>
            <person name="Lv J."/>
            <person name="Li Y."/>
            <person name="Zhang Z."/>
            <person name="Liu B."/>
            <person name="Lu W."/>
            <person name="Hui Y."/>
            <person name="Liang J."/>
            <person name="Zhou Z."/>
            <person name="Hou R."/>
            <person name="Li X."/>
            <person name="Liu Y."/>
            <person name="Li H."/>
            <person name="Ning X."/>
            <person name="Lin Y."/>
            <person name="Zhao L."/>
            <person name="Xing Q."/>
            <person name="Dou J."/>
            <person name="Li Y."/>
            <person name="Mao J."/>
            <person name="Guo H."/>
            <person name="Dou H."/>
            <person name="Li T."/>
            <person name="Mu C."/>
            <person name="Jiang W."/>
            <person name="Fu Q."/>
            <person name="Fu X."/>
            <person name="Miao Y."/>
            <person name="Liu J."/>
            <person name="Yu Q."/>
            <person name="Li R."/>
            <person name="Liao H."/>
            <person name="Li X."/>
            <person name="Kong Y."/>
            <person name="Jiang Z."/>
            <person name="Chourrout D."/>
            <person name="Li R."/>
            <person name="Bao Z."/>
        </authorList>
    </citation>
    <scope>NUCLEOTIDE SEQUENCE [LARGE SCALE GENOMIC DNA]</scope>
    <source>
        <strain evidence="6 7">PY_sf001</strain>
    </source>
</reference>
<dbReference type="FunFam" id="3.40.50.720:FF:000187">
    <property type="entry name" value="NEDD8-activating enzyme E1 regulatory subunit"/>
    <property type="match status" value="1"/>
</dbReference>
<dbReference type="PANTHER" id="PTHR10953">
    <property type="entry name" value="UBIQUITIN-ACTIVATING ENZYME E1"/>
    <property type="match status" value="1"/>
</dbReference>
<dbReference type="GO" id="GO:0019781">
    <property type="term" value="F:NEDD8 activating enzyme activity"/>
    <property type="evidence" value="ECO:0007669"/>
    <property type="project" value="InterPro"/>
</dbReference>
<keyword evidence="4" id="KW-0833">Ubl conjugation pathway</keyword>
<dbReference type="CDD" id="cd01493">
    <property type="entry name" value="APPBP1_RUB"/>
    <property type="match status" value="1"/>
</dbReference>
<dbReference type="EMBL" id="NEDP02002420">
    <property type="protein sequence ID" value="OWF50855.1"/>
    <property type="molecule type" value="Genomic_DNA"/>
</dbReference>
<dbReference type="GO" id="GO:0005737">
    <property type="term" value="C:cytoplasm"/>
    <property type="evidence" value="ECO:0007669"/>
    <property type="project" value="TreeGrafter"/>
</dbReference>
<dbReference type="Gene3D" id="3.40.50.720">
    <property type="entry name" value="NAD(P)-binding Rossmann-like Domain"/>
    <property type="match status" value="2"/>
</dbReference>
<gene>
    <name evidence="6" type="ORF">KP79_PYT13815</name>
</gene>
<dbReference type="InterPro" id="IPR030667">
    <property type="entry name" value="APP-BP1"/>
</dbReference>
<proteinExistence type="inferred from homology"/>
<protein>
    <recommendedName>
        <fullName evidence="3">NEDD8-activating enzyme E1 regulatory subunit</fullName>
    </recommendedName>
</protein>
<dbReference type="InterPro" id="IPR035985">
    <property type="entry name" value="Ubiquitin-activating_enz"/>
</dbReference>
<evidence type="ECO:0000256" key="2">
    <source>
        <dbReference type="ARBA" id="ARBA00006868"/>
    </source>
</evidence>
<feature type="domain" description="THIF-type NAD/FAD binding fold" evidence="5">
    <location>
        <begin position="15"/>
        <end position="169"/>
    </location>
</feature>
<comment type="similarity">
    <text evidence="2">Belongs to the ubiquitin-activating E1 family. ULA1 subfamily.</text>
</comment>
<dbReference type="Proteomes" id="UP000242188">
    <property type="component" value="Unassembled WGS sequence"/>
</dbReference>
<comment type="pathway">
    <text evidence="1">Protein modification; protein neddylation.</text>
</comment>
<evidence type="ECO:0000256" key="4">
    <source>
        <dbReference type="ARBA" id="ARBA00022786"/>
    </source>
</evidence>
<name>A0A210QQ53_MIZYE</name>
<comment type="caution">
    <text evidence="6">The sequence shown here is derived from an EMBL/GenBank/DDBJ whole genome shotgun (WGS) entry which is preliminary data.</text>
</comment>
<accession>A0A210QQ53</accession>
<dbReference type="STRING" id="6573.A0A210QQ53"/>
<evidence type="ECO:0000256" key="3">
    <source>
        <dbReference type="ARBA" id="ARBA00015407"/>
    </source>
</evidence>
<evidence type="ECO:0000313" key="7">
    <source>
        <dbReference type="Proteomes" id="UP000242188"/>
    </source>
</evidence>